<organism evidence="7 8">
    <name type="scientific">Anaerovibrio lipolyticus DSM 3074</name>
    <dbReference type="NCBI Taxonomy" id="1120997"/>
    <lineage>
        <taxon>Bacteria</taxon>
        <taxon>Bacillati</taxon>
        <taxon>Bacillota</taxon>
        <taxon>Negativicutes</taxon>
        <taxon>Selenomonadales</taxon>
        <taxon>Selenomonadaceae</taxon>
        <taxon>Anaerovibrio</taxon>
    </lineage>
</organism>
<accession>A0A1M6CTE9</accession>
<comment type="pathway">
    <text evidence="1">Amino-acid biosynthesis; L-cysteine biosynthesis; L-cysteine from L-serine: step 1/2.</text>
</comment>
<proteinExistence type="predicted"/>
<keyword evidence="5" id="KW-0012">Acyltransferase</keyword>
<dbReference type="GO" id="GO:0005737">
    <property type="term" value="C:cytoplasm"/>
    <property type="evidence" value="ECO:0007669"/>
    <property type="project" value="InterPro"/>
</dbReference>
<dbReference type="SUPFAM" id="SSF51161">
    <property type="entry name" value="Trimeric LpxA-like enzymes"/>
    <property type="match status" value="1"/>
</dbReference>
<evidence type="ECO:0000256" key="5">
    <source>
        <dbReference type="ARBA" id="ARBA00023315"/>
    </source>
</evidence>
<dbReference type="InterPro" id="IPR042122">
    <property type="entry name" value="Ser_AcTrfase_N_sf"/>
</dbReference>
<name>A0A1M6CTE9_9FIRM</name>
<evidence type="ECO:0000259" key="6">
    <source>
        <dbReference type="Pfam" id="PF06426"/>
    </source>
</evidence>
<evidence type="ECO:0000256" key="1">
    <source>
        <dbReference type="ARBA" id="ARBA00004876"/>
    </source>
</evidence>
<feature type="domain" description="Serine acetyltransferase N-terminal" evidence="6">
    <location>
        <begin position="100"/>
        <end position="157"/>
    </location>
</feature>
<dbReference type="GO" id="GO:0009001">
    <property type="term" value="F:serine O-acetyltransferase activity"/>
    <property type="evidence" value="ECO:0007669"/>
    <property type="project" value="InterPro"/>
</dbReference>
<dbReference type="UniPathway" id="UPA00136">
    <property type="reaction ID" value="UER00199"/>
</dbReference>
<dbReference type="AlphaFoldDB" id="A0A1M6CTE9"/>
<evidence type="ECO:0000313" key="8">
    <source>
        <dbReference type="Proteomes" id="UP000191240"/>
    </source>
</evidence>
<dbReference type="InterPro" id="IPR045304">
    <property type="entry name" value="LbH_SAT"/>
</dbReference>
<dbReference type="InterPro" id="IPR011004">
    <property type="entry name" value="Trimer_LpxA-like_sf"/>
</dbReference>
<evidence type="ECO:0000256" key="4">
    <source>
        <dbReference type="ARBA" id="ARBA00022679"/>
    </source>
</evidence>
<keyword evidence="4 7" id="KW-0808">Transferase</keyword>
<evidence type="ECO:0000313" key="7">
    <source>
        <dbReference type="EMBL" id="SHI64230.1"/>
    </source>
</evidence>
<gene>
    <name evidence="7" type="ORF">SAMN02745671_01207</name>
</gene>
<dbReference type="CDD" id="cd03354">
    <property type="entry name" value="LbH_SAT"/>
    <property type="match status" value="1"/>
</dbReference>
<keyword evidence="3" id="KW-0028">Amino-acid biosynthesis</keyword>
<dbReference type="Gene3D" id="2.160.10.10">
    <property type="entry name" value="Hexapeptide repeat proteins"/>
    <property type="match status" value="1"/>
</dbReference>
<sequence>MSMAIMEEKIQGVTNDIFADVVESHSASKLFEHLQLDRDAIIGILDNLVAILFPAHFANEKTPGTYSLKYEMGTRLSNVVNCLTDQVMVSLQQHPDYCNKNDEMRRDHAEAIVGIFVDSLPEIRQLLKKDIQAGYDGDPAATSFDEIIFSYPGFYAIMVNRIAHVLYKLEVPMIPRIMTEHAHSRTGVDIHPGAQIGEYFFIDHGTGVVIGETTIIGDRVKLYQGVTLGGLSTRGGQSLRGRRRHPTIGNDVTIYSNASILGGETIIGDGCIISGNCFITSSVAPGMRVSNGKGELQIIPDKK</sequence>
<protein>
    <recommendedName>
        <fullName evidence="2">Serine acetyltransferase</fullName>
    </recommendedName>
</protein>
<evidence type="ECO:0000256" key="2">
    <source>
        <dbReference type="ARBA" id="ARBA00018522"/>
    </source>
</evidence>
<dbReference type="InterPro" id="IPR010493">
    <property type="entry name" value="Ser_AcTrfase_N"/>
</dbReference>
<evidence type="ECO:0000256" key="3">
    <source>
        <dbReference type="ARBA" id="ARBA00022605"/>
    </source>
</evidence>
<dbReference type="Gene3D" id="1.10.3130.10">
    <property type="entry name" value="serine acetyltransferase, domain 1"/>
    <property type="match status" value="1"/>
</dbReference>
<dbReference type="RefSeq" id="WP_143254849.1">
    <property type="nucleotide sequence ID" value="NZ_FQYW01000009.1"/>
</dbReference>
<dbReference type="PANTHER" id="PTHR42811">
    <property type="entry name" value="SERINE ACETYLTRANSFERASE"/>
    <property type="match status" value="1"/>
</dbReference>
<dbReference type="EMBL" id="FQYW01000009">
    <property type="protein sequence ID" value="SHI64230.1"/>
    <property type="molecule type" value="Genomic_DNA"/>
</dbReference>
<reference evidence="7 8" key="1">
    <citation type="submission" date="2016-11" db="EMBL/GenBank/DDBJ databases">
        <authorList>
            <person name="Jaros S."/>
            <person name="Januszkiewicz K."/>
            <person name="Wedrychowicz H."/>
        </authorList>
    </citation>
    <scope>NUCLEOTIDE SEQUENCE [LARGE SCALE GENOMIC DNA]</scope>
    <source>
        <strain evidence="7 8">DSM 3074</strain>
    </source>
</reference>
<dbReference type="Proteomes" id="UP000191240">
    <property type="component" value="Unassembled WGS sequence"/>
</dbReference>
<dbReference type="OrthoDB" id="9801456at2"/>
<dbReference type="Pfam" id="PF06426">
    <property type="entry name" value="SATase_N"/>
    <property type="match status" value="1"/>
</dbReference>
<dbReference type="GO" id="GO:0006535">
    <property type="term" value="P:cysteine biosynthetic process from serine"/>
    <property type="evidence" value="ECO:0007669"/>
    <property type="project" value="InterPro"/>
</dbReference>